<protein>
    <submittedName>
        <fullName evidence="2">Integrase core domain protein</fullName>
    </submittedName>
</protein>
<evidence type="ECO:0000313" key="2">
    <source>
        <dbReference type="EMBL" id="SJM66913.1"/>
    </source>
</evidence>
<sequence length="210" mass="24561">MKQMGLISRQIKSHKYKYCKKAHKIHDNVLGRNFSPTVPNQVWTGDVTYIRIKGGWCYLAIVMDLYARRIVGFSLSDSPNTNLTTSALKMAYHIRLKPKGVLFHSDQGSHYTSEAFSDFVESCDDMTHSMSRRGNCWDNAPTERFFRSFKTEWMPKHGYEDIDEAKQAVSAYIWDYYQSVRPHRFNNNLTPLAKERLYFNKTSYELSKKS</sequence>
<keyword evidence="3" id="KW-1185">Reference proteome</keyword>
<dbReference type="NCBIfam" id="NF033516">
    <property type="entry name" value="transpos_IS3"/>
    <property type="match status" value="1"/>
</dbReference>
<dbReference type="PROSITE" id="PS50994">
    <property type="entry name" value="INTEGRASE"/>
    <property type="match status" value="1"/>
</dbReference>
<dbReference type="Pfam" id="PF13333">
    <property type="entry name" value="rve_2"/>
    <property type="match status" value="1"/>
</dbReference>
<proteinExistence type="predicted"/>
<gene>
    <name evidence="2" type="ORF">A1232T_00375</name>
</gene>
<dbReference type="Gene3D" id="3.30.420.10">
    <property type="entry name" value="Ribonuclease H-like superfamily/Ribonuclease H"/>
    <property type="match status" value="1"/>
</dbReference>
<dbReference type="InterPro" id="IPR050900">
    <property type="entry name" value="Transposase_IS3/IS150/IS904"/>
</dbReference>
<dbReference type="PANTHER" id="PTHR46889">
    <property type="entry name" value="TRANSPOSASE INSF FOR INSERTION SEQUENCE IS3B-RELATED"/>
    <property type="match status" value="1"/>
</dbReference>
<dbReference type="InterPro" id="IPR048020">
    <property type="entry name" value="Transpos_IS3"/>
</dbReference>
<dbReference type="SUPFAM" id="SSF53098">
    <property type="entry name" value="Ribonuclease H-like"/>
    <property type="match status" value="1"/>
</dbReference>
<accession>A0A1R4GFN4</accession>
<dbReference type="Pfam" id="PF00665">
    <property type="entry name" value="rve"/>
    <property type="match status" value="1"/>
</dbReference>
<dbReference type="InterPro" id="IPR036397">
    <property type="entry name" value="RNaseH_sf"/>
</dbReference>
<dbReference type="GO" id="GO:0015074">
    <property type="term" value="P:DNA integration"/>
    <property type="evidence" value="ECO:0007669"/>
    <property type="project" value="InterPro"/>
</dbReference>
<feature type="domain" description="Integrase catalytic" evidence="1">
    <location>
        <begin position="35"/>
        <end position="199"/>
    </location>
</feature>
<dbReference type="InterPro" id="IPR001584">
    <property type="entry name" value="Integrase_cat-core"/>
</dbReference>
<evidence type="ECO:0000259" key="1">
    <source>
        <dbReference type="PROSITE" id="PS50994"/>
    </source>
</evidence>
<organism evidence="2 3">
    <name type="scientific">Psychrobacter piechaudii</name>
    <dbReference type="NCBI Taxonomy" id="1945521"/>
    <lineage>
        <taxon>Bacteria</taxon>
        <taxon>Pseudomonadati</taxon>
        <taxon>Pseudomonadota</taxon>
        <taxon>Gammaproteobacteria</taxon>
        <taxon>Moraxellales</taxon>
        <taxon>Moraxellaceae</taxon>
        <taxon>Psychrobacter</taxon>
    </lineage>
</organism>
<evidence type="ECO:0000313" key="3">
    <source>
        <dbReference type="Proteomes" id="UP000188357"/>
    </source>
</evidence>
<dbReference type="EMBL" id="FUGE01000060">
    <property type="protein sequence ID" value="SJM66913.1"/>
    <property type="molecule type" value="Genomic_DNA"/>
</dbReference>
<dbReference type="PANTHER" id="PTHR46889:SF4">
    <property type="entry name" value="TRANSPOSASE INSO FOR INSERTION SEQUENCE ELEMENT IS911B-RELATED"/>
    <property type="match status" value="1"/>
</dbReference>
<dbReference type="AlphaFoldDB" id="A0A1R4GFN4"/>
<name>A0A1R4GFN4_9GAMM</name>
<dbReference type="GO" id="GO:0003676">
    <property type="term" value="F:nucleic acid binding"/>
    <property type="evidence" value="ECO:0007669"/>
    <property type="project" value="InterPro"/>
</dbReference>
<dbReference type="Proteomes" id="UP000188357">
    <property type="component" value="Unassembled WGS sequence"/>
</dbReference>
<dbReference type="InterPro" id="IPR012337">
    <property type="entry name" value="RNaseH-like_sf"/>
</dbReference>
<reference evidence="2 3" key="1">
    <citation type="submission" date="2017-02" db="EMBL/GenBank/DDBJ databases">
        <authorList>
            <person name="Peterson S.W."/>
        </authorList>
    </citation>
    <scope>NUCLEOTIDE SEQUENCE [LARGE SCALE GENOMIC DNA]</scope>
    <source>
        <strain evidence="2">Psychrobacter_piechaudii</strain>
    </source>
</reference>